<dbReference type="GO" id="GO:0036180">
    <property type="term" value="P:filamentous growth of a population of unicellular organisms in response to biotic stimulus"/>
    <property type="evidence" value="ECO:0007669"/>
    <property type="project" value="UniProtKB-ARBA"/>
</dbReference>
<evidence type="ECO:0000256" key="4">
    <source>
        <dbReference type="SAM" id="MobiDB-lite"/>
    </source>
</evidence>
<dbReference type="PANTHER" id="PTHR45339:SF1">
    <property type="entry name" value="HYBRID SIGNAL TRANSDUCTION HISTIDINE KINASE J"/>
    <property type="match status" value="1"/>
</dbReference>
<evidence type="ECO:0000313" key="6">
    <source>
        <dbReference type="EMBL" id="VEU19781.1"/>
    </source>
</evidence>
<dbReference type="OrthoDB" id="21225at2759"/>
<dbReference type="Pfam" id="PF00072">
    <property type="entry name" value="Response_reg"/>
    <property type="match status" value="1"/>
</dbReference>
<dbReference type="Gene3D" id="3.40.50.2300">
    <property type="match status" value="1"/>
</dbReference>
<proteinExistence type="predicted"/>
<dbReference type="InterPro" id="IPR001789">
    <property type="entry name" value="Sig_transdc_resp-reg_receiver"/>
</dbReference>
<dbReference type="InterPro" id="IPR011006">
    <property type="entry name" value="CheY-like_superfamily"/>
</dbReference>
<dbReference type="SUPFAM" id="SSF52172">
    <property type="entry name" value="CheY-like"/>
    <property type="match status" value="1"/>
</dbReference>
<dbReference type="Proteomes" id="UP000290900">
    <property type="component" value="Unassembled WGS sequence"/>
</dbReference>
<dbReference type="InParanoid" id="A0A448YFU5"/>
<dbReference type="GO" id="GO:0000156">
    <property type="term" value="F:phosphorelay response regulator activity"/>
    <property type="evidence" value="ECO:0007669"/>
    <property type="project" value="UniProtKB-ARBA"/>
</dbReference>
<accession>A0A448YFU5</accession>
<evidence type="ECO:0000259" key="5">
    <source>
        <dbReference type="PROSITE" id="PS50110"/>
    </source>
</evidence>
<sequence>MFGLHHKKNSGSPPVGGLFGGGRFTDSYEIGLRQFPGFRPSLGRRKLRSGSSSSLPQTRENSIDLSLSEQDNLGKQVSAPPINNTDNVGRRVWVKRPNKVATAIVVGPDSIVDDLKYIIMQKFPTSLAVQCDPADLDIVAEIATVNSASSAPVTKTIISPPGSFPSLNGEKLRTSMAKKIGEPAVIDNSSNNATMVVTSLGGAHRRSSSTTPVSKVRISQPTLCKVVLEPDLLVYAMMDTYYPNGMSMQDALIIQPQQDKGKGDTLSAVDDLKHASRYVSRPGKGEPSIPLALELSPATSSSKGAVHGIQRLQSPAENSVLRKKSTISDFSVQAASPSSTVILFPKPVKPEIRSPIAEAEEGGGSKKLDAAPAAKNNGVLIMSPTPIATSFKNYEKSIMDIKLQLNPGISKILAHINVLVVEDNLVNQKIMARHLKSCNVGFKIAATGKEALEMWREGGFHLCFMDIQLPVMSGIEVTREIRRLERLNRIGNFATSTTSEDKSVEDSIPEPEGSDKLDLDLFRSPIIIVALTASTGAEDQQKALAAGCNDYLTKPVQLKWLRSKLTEWGCMQALINYDYFRSDF</sequence>
<organism evidence="6 7">
    <name type="scientific">Brettanomyces naardenensis</name>
    <name type="common">Yeast</name>
    <dbReference type="NCBI Taxonomy" id="13370"/>
    <lineage>
        <taxon>Eukaryota</taxon>
        <taxon>Fungi</taxon>
        <taxon>Dikarya</taxon>
        <taxon>Ascomycota</taxon>
        <taxon>Saccharomycotina</taxon>
        <taxon>Pichiomycetes</taxon>
        <taxon>Pichiales</taxon>
        <taxon>Pichiaceae</taxon>
        <taxon>Brettanomyces</taxon>
    </lineage>
</organism>
<evidence type="ECO:0000313" key="7">
    <source>
        <dbReference type="Proteomes" id="UP000290900"/>
    </source>
</evidence>
<evidence type="ECO:0000256" key="2">
    <source>
        <dbReference type="ARBA" id="ARBA00023012"/>
    </source>
</evidence>
<feature type="region of interest" description="Disordered" evidence="4">
    <location>
        <begin position="41"/>
        <end position="60"/>
    </location>
</feature>
<name>A0A448YFU5_BRENA</name>
<dbReference type="STRING" id="13370.A0A448YFU5"/>
<keyword evidence="2" id="KW-0902">Two-component regulatory system</keyword>
<gene>
    <name evidence="6" type="ORF">BRENAR_LOCUS517</name>
</gene>
<keyword evidence="1 3" id="KW-0597">Phosphoprotein</keyword>
<feature type="domain" description="Response regulatory" evidence="5">
    <location>
        <begin position="417"/>
        <end position="569"/>
    </location>
</feature>
<evidence type="ECO:0000256" key="1">
    <source>
        <dbReference type="ARBA" id="ARBA00022553"/>
    </source>
</evidence>
<dbReference type="PANTHER" id="PTHR45339">
    <property type="entry name" value="HYBRID SIGNAL TRANSDUCTION HISTIDINE KINASE J"/>
    <property type="match status" value="1"/>
</dbReference>
<dbReference type="FunFam" id="3.40.50.2300:FF:000146">
    <property type="entry name" value="Putative two-component response regulator SSK1p"/>
    <property type="match status" value="1"/>
</dbReference>
<reference evidence="6 7" key="1">
    <citation type="submission" date="2018-12" db="EMBL/GenBank/DDBJ databases">
        <authorList>
            <person name="Tiukova I."/>
            <person name="Dainat J."/>
        </authorList>
    </citation>
    <scope>NUCLEOTIDE SEQUENCE [LARGE SCALE GENOMIC DNA]</scope>
</reference>
<dbReference type="CDD" id="cd17546">
    <property type="entry name" value="REC_hyHK_CKI1_RcsC-like"/>
    <property type="match status" value="1"/>
</dbReference>
<dbReference type="AlphaFoldDB" id="A0A448YFU5"/>
<dbReference type="SMART" id="SM00448">
    <property type="entry name" value="REC"/>
    <property type="match status" value="1"/>
</dbReference>
<dbReference type="EMBL" id="CAACVR010000001">
    <property type="protein sequence ID" value="VEU19781.1"/>
    <property type="molecule type" value="Genomic_DNA"/>
</dbReference>
<evidence type="ECO:0000256" key="3">
    <source>
        <dbReference type="PROSITE-ProRule" id="PRU00169"/>
    </source>
</evidence>
<keyword evidence="7" id="KW-1185">Reference proteome</keyword>
<feature type="modified residue" description="4-aspartylphosphate" evidence="3">
    <location>
        <position position="466"/>
    </location>
</feature>
<dbReference type="GO" id="GO:0006950">
    <property type="term" value="P:response to stress"/>
    <property type="evidence" value="ECO:0007669"/>
    <property type="project" value="UniProtKB-ARBA"/>
</dbReference>
<dbReference type="PROSITE" id="PS50110">
    <property type="entry name" value="RESPONSE_REGULATORY"/>
    <property type="match status" value="1"/>
</dbReference>
<protein>
    <submittedName>
        <fullName evidence="6">DEKNAAC100590</fullName>
    </submittedName>
</protein>
<dbReference type="GO" id="GO:1900445">
    <property type="term" value="P:positive regulation of filamentous growth of a population of unicellular organisms in response to biotic stimulus"/>
    <property type="evidence" value="ECO:0007669"/>
    <property type="project" value="UniProtKB-ARBA"/>
</dbReference>